<proteinExistence type="predicted"/>
<organism evidence="1 2">
    <name type="scientific">Candidatus Ichthyocystis hellenicum</name>
    <dbReference type="NCBI Taxonomy" id="1561003"/>
    <lineage>
        <taxon>Bacteria</taxon>
        <taxon>Pseudomonadati</taxon>
        <taxon>Pseudomonadota</taxon>
        <taxon>Betaproteobacteria</taxon>
        <taxon>Burkholderiales</taxon>
        <taxon>Candidatus Ichthyocystis</taxon>
    </lineage>
</organism>
<reference evidence="2" key="1">
    <citation type="submission" date="2015-11" db="EMBL/GenBank/DDBJ databases">
        <authorList>
            <person name="Seth-Smith H.M.B."/>
        </authorList>
    </citation>
    <scope>NUCLEOTIDE SEQUENCE [LARGE SCALE GENOMIC DNA]</scope>
    <source>
        <strain evidence="2">2013Ark11</strain>
    </source>
</reference>
<dbReference type="AlphaFoldDB" id="A0A0S4M2N2"/>
<protein>
    <submittedName>
        <fullName evidence="1">Uncharacterized protein</fullName>
    </submittedName>
</protein>
<dbReference type="Proteomes" id="UP000198651">
    <property type="component" value="Chromosome I"/>
</dbReference>
<gene>
    <name evidence="1" type="ORF">Ark11_1137</name>
</gene>
<evidence type="ECO:0000313" key="2">
    <source>
        <dbReference type="Proteomes" id="UP000198651"/>
    </source>
</evidence>
<name>A0A0S4M2N2_9BURK</name>
<accession>A0A0S4M2N2</accession>
<sequence>MVITNTNLVRLKGCVGDCGETYRNIALLENFLISWWSLDL</sequence>
<keyword evidence="2" id="KW-1185">Reference proteome</keyword>
<evidence type="ECO:0000313" key="1">
    <source>
        <dbReference type="EMBL" id="CUT17950.1"/>
    </source>
</evidence>
<dbReference type="EMBL" id="LN906597">
    <property type="protein sequence ID" value="CUT17950.1"/>
    <property type="molecule type" value="Genomic_DNA"/>
</dbReference>